<gene>
    <name evidence="6" type="ORF">F5I99_04165</name>
</gene>
<feature type="transmembrane region" description="Helical" evidence="5">
    <location>
        <begin position="214"/>
        <end position="235"/>
    </location>
</feature>
<evidence type="ECO:0000256" key="2">
    <source>
        <dbReference type="ARBA" id="ARBA00022692"/>
    </source>
</evidence>
<feature type="transmembrane region" description="Helical" evidence="5">
    <location>
        <begin position="190"/>
        <end position="208"/>
    </location>
</feature>
<dbReference type="KEGG" id="nik:F5I99_04165"/>
<sequence length="240" mass="25144">MNMEIDNFWVYFAARPLFWIVVTLIAFLVATWLNRKAGGTALLHPVFVAMALIISLLLLTGTDYDTYFEGAQFIHFLLGPATVALAIPLYDHMARIRKLLLPVLLSCLVGSVTAAVTALGIGLVLGGPDRLLLSLAPKSVTSPIAIGISEQIGGYPSLSAGLALLTGIIGCLLAPLVFRVLRVESQTAKGFALGLAAHGFGTAYAMQISSIAGAFAGLAMGLTGVVSSLLIPLIVRILGL</sequence>
<evidence type="ECO:0000256" key="1">
    <source>
        <dbReference type="ARBA" id="ARBA00004141"/>
    </source>
</evidence>
<feature type="transmembrane region" description="Helical" evidence="5">
    <location>
        <begin position="41"/>
        <end position="61"/>
    </location>
</feature>
<dbReference type="Pfam" id="PF04172">
    <property type="entry name" value="LrgB"/>
    <property type="match status" value="1"/>
</dbReference>
<keyword evidence="7" id="KW-1185">Reference proteome</keyword>
<feature type="transmembrane region" description="Helical" evidence="5">
    <location>
        <begin position="158"/>
        <end position="178"/>
    </location>
</feature>
<dbReference type="InterPro" id="IPR007300">
    <property type="entry name" value="CidB/LrgB"/>
</dbReference>
<protein>
    <submittedName>
        <fullName evidence="6">LrgB family protein</fullName>
    </submittedName>
</protein>
<dbReference type="AlphaFoldDB" id="A0A5J6LB33"/>
<proteinExistence type="predicted"/>
<keyword evidence="4 5" id="KW-0472">Membrane</keyword>
<feature type="transmembrane region" description="Helical" evidence="5">
    <location>
        <begin position="99"/>
        <end position="125"/>
    </location>
</feature>
<comment type="subcellular location">
    <subcellularLocation>
        <location evidence="1">Membrane</location>
        <topology evidence="1">Multi-pass membrane protein</topology>
    </subcellularLocation>
</comment>
<evidence type="ECO:0000256" key="3">
    <source>
        <dbReference type="ARBA" id="ARBA00022989"/>
    </source>
</evidence>
<dbReference type="PANTHER" id="PTHR30249">
    <property type="entry name" value="PUTATIVE SEROTONIN TRANSPORTER"/>
    <property type="match status" value="1"/>
</dbReference>
<keyword evidence="3 5" id="KW-1133">Transmembrane helix</keyword>
<evidence type="ECO:0000256" key="5">
    <source>
        <dbReference type="SAM" id="Phobius"/>
    </source>
</evidence>
<evidence type="ECO:0000313" key="7">
    <source>
        <dbReference type="Proteomes" id="UP000325606"/>
    </source>
</evidence>
<dbReference type="Proteomes" id="UP000325606">
    <property type="component" value="Chromosome"/>
</dbReference>
<dbReference type="GO" id="GO:0016020">
    <property type="term" value="C:membrane"/>
    <property type="evidence" value="ECO:0007669"/>
    <property type="project" value="UniProtKB-SubCell"/>
</dbReference>
<name>A0A5J6LB33_9GAMM</name>
<reference evidence="6 7" key="1">
    <citation type="submission" date="2019-09" db="EMBL/GenBank/DDBJ databases">
        <title>Nitrincola iocasae sp. nov., a bacterium isolated from the sediment collected at a cold seep field in South China Sea.</title>
        <authorList>
            <person name="Zhang H."/>
            <person name="Wang H."/>
            <person name="Li C."/>
        </authorList>
    </citation>
    <scope>NUCLEOTIDE SEQUENCE [LARGE SCALE GENOMIC DNA]</scope>
    <source>
        <strain evidence="6 7">KXZD1103</strain>
    </source>
</reference>
<evidence type="ECO:0000256" key="4">
    <source>
        <dbReference type="ARBA" id="ARBA00023136"/>
    </source>
</evidence>
<accession>A0A5J6LB33</accession>
<dbReference type="EMBL" id="CP044222">
    <property type="protein sequence ID" value="QEW05747.1"/>
    <property type="molecule type" value="Genomic_DNA"/>
</dbReference>
<keyword evidence="2 5" id="KW-0812">Transmembrane</keyword>
<organism evidence="6 7">
    <name type="scientific">Nitrincola iocasae</name>
    <dbReference type="NCBI Taxonomy" id="2614693"/>
    <lineage>
        <taxon>Bacteria</taxon>
        <taxon>Pseudomonadati</taxon>
        <taxon>Pseudomonadota</taxon>
        <taxon>Gammaproteobacteria</taxon>
        <taxon>Oceanospirillales</taxon>
        <taxon>Oceanospirillaceae</taxon>
        <taxon>Nitrincola</taxon>
    </lineage>
</organism>
<feature type="transmembrane region" description="Helical" evidence="5">
    <location>
        <begin position="12"/>
        <end position="34"/>
    </location>
</feature>
<dbReference type="PANTHER" id="PTHR30249:SF0">
    <property type="entry name" value="PLASTIDAL GLYCOLATE_GLYCERATE TRANSLOCATOR 1, CHLOROPLASTIC"/>
    <property type="match status" value="1"/>
</dbReference>
<feature type="transmembrane region" description="Helical" evidence="5">
    <location>
        <begin position="73"/>
        <end position="90"/>
    </location>
</feature>
<evidence type="ECO:0000313" key="6">
    <source>
        <dbReference type="EMBL" id="QEW05747.1"/>
    </source>
</evidence>